<sequence length="124" mass="14230">MSNHETIYQLFSFHCVLGISNKQSYRGFLEQNYHNIIVASSFSNLNWNDFNSIWSHQFLIEAQKLDQNTFAELEKKCVFYFVKGGSGSGSASDNDTDDNRISDSGISIDPYYSDYSFYCSLLLE</sequence>
<dbReference type="Proteomes" id="UP000233469">
    <property type="component" value="Unassembled WGS sequence"/>
</dbReference>
<comment type="caution">
    <text evidence="1">The sequence shown here is derived from an EMBL/GenBank/DDBJ whole genome shotgun (WGS) entry which is preliminary data.</text>
</comment>
<dbReference type="AlphaFoldDB" id="A0A2N1NKK0"/>
<proteinExistence type="predicted"/>
<reference evidence="1 2" key="1">
    <citation type="submission" date="2016-04" db="EMBL/GenBank/DDBJ databases">
        <title>Genome analyses suggest a sexual origin of heterokaryosis in a supposedly ancient asexual fungus.</title>
        <authorList>
            <person name="Ropars J."/>
            <person name="Sedzielewska K."/>
            <person name="Noel J."/>
            <person name="Charron P."/>
            <person name="Farinelli L."/>
            <person name="Marton T."/>
            <person name="Kruger M."/>
            <person name="Pelin A."/>
            <person name="Brachmann A."/>
            <person name="Corradi N."/>
        </authorList>
    </citation>
    <scope>NUCLEOTIDE SEQUENCE [LARGE SCALE GENOMIC DNA]</scope>
    <source>
        <strain evidence="1 2">C2</strain>
    </source>
</reference>
<evidence type="ECO:0000313" key="1">
    <source>
        <dbReference type="EMBL" id="PKK74447.1"/>
    </source>
</evidence>
<accession>A0A2N1NKK0</accession>
<evidence type="ECO:0000313" key="2">
    <source>
        <dbReference type="Proteomes" id="UP000233469"/>
    </source>
</evidence>
<organism evidence="1 2">
    <name type="scientific">Rhizophagus irregularis</name>
    <dbReference type="NCBI Taxonomy" id="588596"/>
    <lineage>
        <taxon>Eukaryota</taxon>
        <taxon>Fungi</taxon>
        <taxon>Fungi incertae sedis</taxon>
        <taxon>Mucoromycota</taxon>
        <taxon>Glomeromycotina</taxon>
        <taxon>Glomeromycetes</taxon>
        <taxon>Glomerales</taxon>
        <taxon>Glomeraceae</taxon>
        <taxon>Rhizophagus</taxon>
    </lineage>
</organism>
<dbReference type="EMBL" id="LLXL01000302">
    <property type="protein sequence ID" value="PKK74447.1"/>
    <property type="molecule type" value="Genomic_DNA"/>
</dbReference>
<name>A0A2N1NKK0_9GLOM</name>
<reference evidence="1 2" key="2">
    <citation type="submission" date="2017-10" db="EMBL/GenBank/DDBJ databases">
        <title>Extensive intraspecific genome diversity in a model arbuscular mycorrhizal fungus.</title>
        <authorList>
            <person name="Chen E.C.H."/>
            <person name="Morin E."/>
            <person name="Baudet D."/>
            <person name="Noel J."/>
            <person name="Ndikumana S."/>
            <person name="Charron P."/>
            <person name="St-Onge C."/>
            <person name="Giorgi J."/>
            <person name="Grigoriev I.V."/>
            <person name="Roux C."/>
            <person name="Martin F.M."/>
            <person name="Corradi N."/>
        </authorList>
    </citation>
    <scope>NUCLEOTIDE SEQUENCE [LARGE SCALE GENOMIC DNA]</scope>
    <source>
        <strain evidence="1 2">C2</strain>
    </source>
</reference>
<protein>
    <submittedName>
        <fullName evidence="1">Uncharacterized protein</fullName>
    </submittedName>
</protein>
<gene>
    <name evidence="1" type="ORF">RhiirC2_774765</name>
</gene>